<protein>
    <recommendedName>
        <fullName evidence="4">HTH arsR-type domain-containing protein</fullName>
    </recommendedName>
</protein>
<evidence type="ECO:0000313" key="5">
    <source>
        <dbReference type="EMBL" id="OZM74862.1"/>
    </source>
</evidence>
<dbReference type="InterPro" id="IPR001845">
    <property type="entry name" value="HTH_ArsR_DNA-bd_dom"/>
</dbReference>
<organism evidence="5 6">
    <name type="scientific">Amycolatopsis antarctica</name>
    <dbReference type="NCBI Taxonomy" id="1854586"/>
    <lineage>
        <taxon>Bacteria</taxon>
        <taxon>Bacillati</taxon>
        <taxon>Actinomycetota</taxon>
        <taxon>Actinomycetes</taxon>
        <taxon>Pseudonocardiales</taxon>
        <taxon>Pseudonocardiaceae</taxon>
        <taxon>Amycolatopsis</taxon>
    </lineage>
</organism>
<dbReference type="AlphaFoldDB" id="A0A263D8M9"/>
<feature type="domain" description="HTH arsR-type" evidence="4">
    <location>
        <begin position="224"/>
        <end position="300"/>
    </location>
</feature>
<dbReference type="InterPro" id="IPR036388">
    <property type="entry name" value="WH-like_DNA-bd_sf"/>
</dbReference>
<evidence type="ECO:0000313" key="6">
    <source>
        <dbReference type="Proteomes" id="UP000242444"/>
    </source>
</evidence>
<dbReference type="Pfam" id="PF01022">
    <property type="entry name" value="HTH_5"/>
    <property type="match status" value="1"/>
</dbReference>
<dbReference type="SMART" id="SM00418">
    <property type="entry name" value="HTH_ARSR"/>
    <property type="match status" value="1"/>
</dbReference>
<evidence type="ECO:0000256" key="2">
    <source>
        <dbReference type="ARBA" id="ARBA00023125"/>
    </source>
</evidence>
<sequence length="307" mass="33849">MQNMQRIHFTSDDLARTRVVPTLGRTVETLFALELLANGAGGTLFQQWRKAVHSRLGKRVQSLAPADQQVRPFPELLLLGKQTAKIDALLQDGNFASERSALAVRDFYRVALAPYWKRMHQHLETEREIRGRIVLSGGIERLLATLHPRMKWEPPYLLVPSERSEDVVLGGRGLVLAPSLFLSGCPRTIANPGGDFGTPALVYPAPPDRSQTDALWNVAAAEDRSLGALVGRTRAAMLEALTDSRASIELSRLLEISSAAVSQHTSILRNAGLIRSQRNVNTVFHTLTPLGVALLRGYQQERRLAAS</sequence>
<proteinExistence type="predicted"/>
<evidence type="ECO:0000259" key="4">
    <source>
        <dbReference type="SMART" id="SM00418"/>
    </source>
</evidence>
<dbReference type="InterPro" id="IPR011991">
    <property type="entry name" value="ArsR-like_HTH"/>
</dbReference>
<name>A0A263D8M9_9PSEU</name>
<dbReference type="OrthoDB" id="3808065at2"/>
<comment type="caution">
    <text evidence="5">The sequence shown here is derived from an EMBL/GenBank/DDBJ whole genome shotgun (WGS) entry which is preliminary data.</text>
</comment>
<dbReference type="Gene3D" id="1.10.10.10">
    <property type="entry name" value="Winged helix-like DNA-binding domain superfamily/Winged helix DNA-binding domain"/>
    <property type="match status" value="1"/>
</dbReference>
<dbReference type="Proteomes" id="UP000242444">
    <property type="component" value="Unassembled WGS sequence"/>
</dbReference>
<dbReference type="GO" id="GO:0003700">
    <property type="term" value="F:DNA-binding transcription factor activity"/>
    <property type="evidence" value="ECO:0007669"/>
    <property type="project" value="InterPro"/>
</dbReference>
<evidence type="ECO:0000256" key="3">
    <source>
        <dbReference type="ARBA" id="ARBA00023163"/>
    </source>
</evidence>
<keyword evidence="6" id="KW-1185">Reference proteome</keyword>
<dbReference type="EMBL" id="NKYE01000001">
    <property type="protein sequence ID" value="OZM74862.1"/>
    <property type="molecule type" value="Genomic_DNA"/>
</dbReference>
<keyword evidence="1" id="KW-0805">Transcription regulation</keyword>
<reference evidence="5 6" key="1">
    <citation type="submission" date="2017-07" db="EMBL/GenBank/DDBJ databases">
        <title>Amycolatopsis antarcticus sp. nov., isolated from the surface of an Antarcticus brown macroalga.</title>
        <authorList>
            <person name="Wang J."/>
            <person name="Leiva S."/>
            <person name="Huang J."/>
            <person name="Huang Y."/>
        </authorList>
    </citation>
    <scope>NUCLEOTIDE SEQUENCE [LARGE SCALE GENOMIC DNA]</scope>
    <source>
        <strain evidence="5 6">AU-G6</strain>
    </source>
</reference>
<keyword evidence="3" id="KW-0804">Transcription</keyword>
<dbReference type="InterPro" id="IPR036390">
    <property type="entry name" value="WH_DNA-bd_sf"/>
</dbReference>
<gene>
    <name evidence="5" type="ORF">CFN78_01210</name>
</gene>
<dbReference type="SUPFAM" id="SSF46785">
    <property type="entry name" value="Winged helix' DNA-binding domain"/>
    <property type="match status" value="1"/>
</dbReference>
<dbReference type="GO" id="GO:0003677">
    <property type="term" value="F:DNA binding"/>
    <property type="evidence" value="ECO:0007669"/>
    <property type="project" value="UniProtKB-KW"/>
</dbReference>
<accession>A0A263D8M9</accession>
<dbReference type="PANTHER" id="PTHR43132">
    <property type="entry name" value="ARSENICAL RESISTANCE OPERON REPRESSOR ARSR-RELATED"/>
    <property type="match status" value="1"/>
</dbReference>
<dbReference type="PANTHER" id="PTHR43132:SF8">
    <property type="entry name" value="HTH-TYPE TRANSCRIPTIONAL REGULATOR KMTR"/>
    <property type="match status" value="1"/>
</dbReference>
<dbReference type="InParanoid" id="A0A263D8M9"/>
<evidence type="ECO:0000256" key="1">
    <source>
        <dbReference type="ARBA" id="ARBA00023015"/>
    </source>
</evidence>
<dbReference type="InterPro" id="IPR051011">
    <property type="entry name" value="Metal_resp_trans_reg"/>
</dbReference>
<dbReference type="CDD" id="cd00090">
    <property type="entry name" value="HTH_ARSR"/>
    <property type="match status" value="1"/>
</dbReference>
<keyword evidence="2" id="KW-0238">DNA-binding</keyword>